<feature type="region of interest" description="Disordered" evidence="1">
    <location>
        <begin position="1"/>
        <end position="22"/>
    </location>
</feature>
<dbReference type="AlphaFoldDB" id="Q8S6B1"/>
<dbReference type="EMBL" id="AC093180">
    <property type="protein sequence ID" value="AAL93084.1"/>
    <property type="molecule type" value="Genomic_DNA"/>
</dbReference>
<evidence type="ECO:0000313" key="2">
    <source>
        <dbReference type="EMBL" id="AAL93084.1"/>
    </source>
</evidence>
<sequence length="138" mass="15079">MPNPRINGDQRGSPEPRLGPPGLAFDVGGIESTFNSRQQSLIYHPTSTENKEPTAKSIGFTPTSAQYDRVAHGWWTGLRTLTSSRPRVVASVEPVVEQTQCDLSGPCVMLKDKTGCNGCKLDDTQRISSYKLCPIDKT</sequence>
<proteinExistence type="predicted"/>
<evidence type="ECO:0000256" key="1">
    <source>
        <dbReference type="SAM" id="MobiDB-lite"/>
    </source>
</evidence>
<reference evidence="3" key="1">
    <citation type="journal article" date="2005" name="Nature">
        <title>The map-based sequence of the rice genome.</title>
        <authorList>
            <consortium name="International rice genome sequencing project (IRGSP)"/>
            <person name="Matsumoto T."/>
            <person name="Wu J."/>
            <person name="Kanamori H."/>
            <person name="Katayose Y."/>
            <person name="Fujisawa M."/>
            <person name="Namiki N."/>
            <person name="Mizuno H."/>
            <person name="Yamamoto K."/>
            <person name="Antonio B.A."/>
            <person name="Baba T."/>
            <person name="Sakata K."/>
            <person name="Nagamura Y."/>
            <person name="Aoki H."/>
            <person name="Arikawa K."/>
            <person name="Arita K."/>
            <person name="Bito T."/>
            <person name="Chiden Y."/>
            <person name="Fujitsuka N."/>
            <person name="Fukunaka R."/>
            <person name="Hamada M."/>
            <person name="Harada C."/>
            <person name="Hayashi A."/>
            <person name="Hijishita S."/>
            <person name="Honda M."/>
            <person name="Hosokawa S."/>
            <person name="Ichikawa Y."/>
            <person name="Idonuma A."/>
            <person name="Iijima M."/>
            <person name="Ikeda M."/>
            <person name="Ikeno M."/>
            <person name="Ito K."/>
            <person name="Ito S."/>
            <person name="Ito T."/>
            <person name="Ito Y."/>
            <person name="Ito Y."/>
            <person name="Iwabuchi A."/>
            <person name="Kamiya K."/>
            <person name="Karasawa W."/>
            <person name="Kurita K."/>
            <person name="Katagiri S."/>
            <person name="Kikuta A."/>
            <person name="Kobayashi H."/>
            <person name="Kobayashi N."/>
            <person name="Machita K."/>
            <person name="Maehara T."/>
            <person name="Masukawa M."/>
            <person name="Mizubayashi T."/>
            <person name="Mukai Y."/>
            <person name="Nagasaki H."/>
            <person name="Nagata Y."/>
            <person name="Naito S."/>
            <person name="Nakashima M."/>
            <person name="Nakama Y."/>
            <person name="Nakamichi Y."/>
            <person name="Nakamura M."/>
            <person name="Meguro A."/>
            <person name="Negishi M."/>
            <person name="Ohta I."/>
            <person name="Ohta T."/>
            <person name="Okamoto M."/>
            <person name="Ono N."/>
            <person name="Saji S."/>
            <person name="Sakaguchi M."/>
            <person name="Sakai K."/>
            <person name="Shibata M."/>
            <person name="Shimokawa T."/>
            <person name="Song J."/>
            <person name="Takazaki Y."/>
            <person name="Terasawa K."/>
            <person name="Tsugane M."/>
            <person name="Tsuji K."/>
            <person name="Ueda S."/>
            <person name="Waki K."/>
            <person name="Yamagata H."/>
            <person name="Yamamoto M."/>
            <person name="Yamamoto S."/>
            <person name="Yamane H."/>
            <person name="Yoshiki S."/>
            <person name="Yoshihara R."/>
            <person name="Yukawa K."/>
            <person name="Zhong H."/>
            <person name="Yano M."/>
            <person name="Yuan Q."/>
            <person name="Ouyang S."/>
            <person name="Liu J."/>
            <person name="Jones K.M."/>
            <person name="Gansberger K."/>
            <person name="Moffat K."/>
            <person name="Hill J."/>
            <person name="Bera J."/>
            <person name="Fadrosh D."/>
            <person name="Jin S."/>
            <person name="Johri S."/>
            <person name="Kim M."/>
            <person name="Overton L."/>
            <person name="Reardon M."/>
            <person name="Tsitrin T."/>
            <person name="Vuong H."/>
            <person name="Weaver B."/>
            <person name="Ciecko A."/>
            <person name="Tallon L."/>
            <person name="Jackson J."/>
            <person name="Pai G."/>
            <person name="Aken S.V."/>
            <person name="Utterback T."/>
            <person name="Reidmuller S."/>
            <person name="Feldblyum T."/>
            <person name="Hsiao J."/>
            <person name="Zismann V."/>
            <person name="Iobst S."/>
            <person name="de Vazeille A.R."/>
            <person name="Buell C.R."/>
            <person name="Ying K."/>
            <person name="Li Y."/>
            <person name="Lu T."/>
            <person name="Huang Y."/>
            <person name="Zhao Q."/>
            <person name="Feng Q."/>
            <person name="Zhang L."/>
            <person name="Zhu J."/>
            <person name="Weng Q."/>
            <person name="Mu J."/>
            <person name="Lu Y."/>
            <person name="Fan D."/>
            <person name="Liu Y."/>
            <person name="Guan J."/>
            <person name="Zhang Y."/>
            <person name="Yu S."/>
            <person name="Liu X."/>
            <person name="Zhang Y."/>
            <person name="Hong G."/>
            <person name="Han B."/>
            <person name="Choisne N."/>
            <person name="Demange N."/>
            <person name="Orjeda G."/>
            <person name="Samain S."/>
            <person name="Cattolico L."/>
            <person name="Pelletier E."/>
            <person name="Couloux A."/>
            <person name="Segurens B."/>
            <person name="Wincker P."/>
            <person name="D'Hont A."/>
            <person name="Scarpelli C."/>
            <person name="Weissenbach J."/>
            <person name="Salanoubat M."/>
            <person name="Quetier F."/>
            <person name="Yu Y."/>
            <person name="Kim H.R."/>
            <person name="Rambo T."/>
            <person name="Currie J."/>
            <person name="Collura K."/>
            <person name="Luo M."/>
            <person name="Yang T."/>
            <person name="Ammiraju J.S.S."/>
            <person name="Engler F."/>
            <person name="Soderlund C."/>
            <person name="Wing R.A."/>
            <person name="Palmer L.E."/>
            <person name="de la Bastide M."/>
            <person name="Spiegel L."/>
            <person name="Nascimento L."/>
            <person name="Zutavern T."/>
            <person name="O'Shaughnessy A."/>
            <person name="Dike S."/>
            <person name="Dedhia N."/>
            <person name="Preston R."/>
            <person name="Balija V."/>
            <person name="McCombie W.R."/>
            <person name="Chow T."/>
            <person name="Chen H."/>
            <person name="Chung M."/>
            <person name="Chen C."/>
            <person name="Shaw J."/>
            <person name="Wu H."/>
            <person name="Hsiao K."/>
            <person name="Chao Y."/>
            <person name="Chu M."/>
            <person name="Cheng C."/>
            <person name="Hour A."/>
            <person name="Lee P."/>
            <person name="Lin S."/>
            <person name="Lin Y."/>
            <person name="Liou J."/>
            <person name="Liu S."/>
            <person name="Hsing Y."/>
            <person name="Raghuvanshi S."/>
            <person name="Mohanty A."/>
            <person name="Bharti A.K."/>
            <person name="Gaur A."/>
            <person name="Gupta V."/>
            <person name="Kumar D."/>
            <person name="Ravi V."/>
            <person name="Vij S."/>
            <person name="Kapur A."/>
            <person name="Khurana P."/>
            <person name="Khurana P."/>
            <person name="Khurana J.P."/>
            <person name="Tyagi A.K."/>
            <person name="Gaikwad K."/>
            <person name="Singh A."/>
            <person name="Dalal V."/>
            <person name="Srivastava S."/>
            <person name="Dixit A."/>
            <person name="Pal A.K."/>
            <person name="Ghazi I.A."/>
            <person name="Yadav M."/>
            <person name="Pandit A."/>
            <person name="Bhargava A."/>
            <person name="Sureshbabu K."/>
            <person name="Batra K."/>
            <person name="Sharma T.R."/>
            <person name="Mohapatra T."/>
            <person name="Singh N.K."/>
            <person name="Messing J."/>
            <person name="Nelson A.B."/>
            <person name="Fuks G."/>
            <person name="Kavchok S."/>
            <person name="Keizer G."/>
            <person name="Linton E."/>
            <person name="Llaca V."/>
            <person name="Song R."/>
            <person name="Tanyolac B."/>
            <person name="Young S."/>
            <person name="Ho-Il K."/>
            <person name="Hahn J.H."/>
            <person name="Sangsakoo G."/>
            <person name="Vanavichit A."/>
            <person name="de Mattos Luiz.A.T."/>
            <person name="Zimmer P.D."/>
            <person name="Malone G."/>
            <person name="Dellagostin O."/>
            <person name="de Oliveira A.C."/>
            <person name="Bevan M."/>
            <person name="Bancroft I."/>
            <person name="Minx P."/>
            <person name="Cordum H."/>
            <person name="Wilson R."/>
            <person name="Cheng Z."/>
            <person name="Jin W."/>
            <person name="Jiang J."/>
            <person name="Leong S.A."/>
            <person name="Iwama H."/>
            <person name="Gojobori T."/>
            <person name="Itoh T."/>
            <person name="Niimura Y."/>
            <person name="Fujii Y."/>
            <person name="Habara T."/>
            <person name="Sakai H."/>
            <person name="Sato Y."/>
            <person name="Wilson G."/>
            <person name="Kumar K."/>
            <person name="McCouch S."/>
            <person name="Juretic N."/>
            <person name="Hoen D."/>
            <person name="Wright S."/>
            <person name="Bruskiewich R."/>
            <person name="Bureau T."/>
            <person name="Miyao A."/>
            <person name="Hirochika H."/>
            <person name="Nishikawa T."/>
            <person name="Kadowaki K."/>
            <person name="Sugiura M."/>
            <person name="Burr B."/>
            <person name="Sasaki T."/>
        </authorList>
    </citation>
    <scope>NUCLEOTIDE SEQUENCE [LARGE SCALE GENOMIC DNA]</scope>
    <source>
        <strain evidence="3">cv. Nipponbare</strain>
    </source>
</reference>
<name>Q8S6B1_ORYSJ</name>
<reference evidence="3" key="2">
    <citation type="journal article" date="2008" name="Nucleic Acids Res.">
        <title>The rice annotation project database (RAP-DB): 2008 update.</title>
        <authorList>
            <consortium name="The rice annotation project (RAP)"/>
        </authorList>
    </citation>
    <scope>GENOME REANNOTATION</scope>
    <source>
        <strain evidence="3">cv. Nipponbare</strain>
    </source>
</reference>
<protein>
    <submittedName>
        <fullName evidence="2">Uncharacterized protein</fullName>
    </submittedName>
</protein>
<dbReference type="Proteomes" id="UP000000763">
    <property type="component" value="Chromosome 3"/>
</dbReference>
<accession>Q8S6B1</accession>
<evidence type="ECO:0000313" key="3">
    <source>
        <dbReference type="Proteomes" id="UP000000763"/>
    </source>
</evidence>
<organism evidence="2 3">
    <name type="scientific">Oryza sativa subsp. japonica</name>
    <name type="common">Rice</name>
    <dbReference type="NCBI Taxonomy" id="39947"/>
    <lineage>
        <taxon>Eukaryota</taxon>
        <taxon>Viridiplantae</taxon>
        <taxon>Streptophyta</taxon>
        <taxon>Embryophyta</taxon>
        <taxon>Tracheophyta</taxon>
        <taxon>Spermatophyta</taxon>
        <taxon>Magnoliopsida</taxon>
        <taxon>Liliopsida</taxon>
        <taxon>Poales</taxon>
        <taxon>Poaceae</taxon>
        <taxon>BOP clade</taxon>
        <taxon>Oryzoideae</taxon>
        <taxon>Oryzeae</taxon>
        <taxon>Oryzinae</taxon>
        <taxon>Oryza</taxon>
        <taxon>Oryza sativa</taxon>
    </lineage>
</organism>
<gene>
    <name evidence="2" type="primary">OJ1004_D04.14</name>
</gene>